<dbReference type="VEuPathDB" id="VectorBase:ASTEI08768"/>
<reference evidence="3" key="1">
    <citation type="journal article" date="2014" name="Genome Biol.">
        <title>Genome analysis of a major urban malaria vector mosquito, Anopheles stephensi.</title>
        <authorList>
            <person name="Jiang X."/>
            <person name="Peery A."/>
            <person name="Hall A.B."/>
            <person name="Sharma A."/>
            <person name="Chen X.G."/>
            <person name="Waterhouse R.M."/>
            <person name="Komissarov A."/>
            <person name="Riehle M.M."/>
            <person name="Shouche Y."/>
            <person name="Sharakhova M.V."/>
            <person name="Lawson D."/>
            <person name="Pakpour N."/>
            <person name="Arensburger P."/>
            <person name="Davidson V.L."/>
            <person name="Eiglmeier K."/>
            <person name="Emrich S."/>
            <person name="George P."/>
            <person name="Kennedy R.C."/>
            <person name="Mane S.P."/>
            <person name="Maslen G."/>
            <person name="Oringanje C."/>
            <person name="Qi Y."/>
            <person name="Settlage R."/>
            <person name="Tojo M."/>
            <person name="Tubio J.M."/>
            <person name="Unger M.F."/>
            <person name="Wang B."/>
            <person name="Vernick K.D."/>
            <person name="Ribeiro J.M."/>
            <person name="James A.A."/>
            <person name="Michel K."/>
            <person name="Riehle M.A."/>
            <person name="Luckhart S."/>
            <person name="Sharakhov I.V."/>
            <person name="Tu Z."/>
        </authorList>
    </citation>
    <scope>NUCLEOTIDE SEQUENCE [LARGE SCALE GENOMIC DNA]</scope>
    <source>
        <strain evidence="3">Indian</strain>
    </source>
</reference>
<dbReference type="Proteomes" id="UP000076408">
    <property type="component" value="Unassembled WGS sequence"/>
</dbReference>
<feature type="compositionally biased region" description="Low complexity" evidence="1">
    <location>
        <begin position="66"/>
        <end position="81"/>
    </location>
</feature>
<feature type="compositionally biased region" description="Polar residues" evidence="1">
    <location>
        <begin position="47"/>
        <end position="61"/>
    </location>
</feature>
<keyword evidence="3" id="KW-1185">Reference proteome</keyword>
<feature type="compositionally biased region" description="Low complexity" evidence="1">
    <location>
        <begin position="301"/>
        <end position="318"/>
    </location>
</feature>
<accession>A0A182YJY2</accession>
<dbReference type="AlphaFoldDB" id="A0A182YJY2"/>
<feature type="compositionally biased region" description="Low complexity" evidence="1">
    <location>
        <begin position="371"/>
        <end position="385"/>
    </location>
</feature>
<feature type="compositionally biased region" description="Basic and acidic residues" evidence="1">
    <location>
        <begin position="156"/>
        <end position="173"/>
    </location>
</feature>
<dbReference type="STRING" id="30069.A0A182YJY2"/>
<protein>
    <submittedName>
        <fullName evidence="2">Uncharacterized protein</fullName>
    </submittedName>
</protein>
<reference evidence="2" key="2">
    <citation type="submission" date="2020-05" db="UniProtKB">
        <authorList>
            <consortium name="EnsemblMetazoa"/>
        </authorList>
    </citation>
    <scope>IDENTIFICATION</scope>
    <source>
        <strain evidence="2">Indian</strain>
    </source>
</reference>
<feature type="compositionally biased region" description="Low complexity" evidence="1">
    <location>
        <begin position="1"/>
        <end position="27"/>
    </location>
</feature>
<organism evidence="2 3">
    <name type="scientific">Anopheles stephensi</name>
    <name type="common">Indo-Pakistan malaria mosquito</name>
    <dbReference type="NCBI Taxonomy" id="30069"/>
    <lineage>
        <taxon>Eukaryota</taxon>
        <taxon>Metazoa</taxon>
        <taxon>Ecdysozoa</taxon>
        <taxon>Arthropoda</taxon>
        <taxon>Hexapoda</taxon>
        <taxon>Insecta</taxon>
        <taxon>Pterygota</taxon>
        <taxon>Neoptera</taxon>
        <taxon>Endopterygota</taxon>
        <taxon>Diptera</taxon>
        <taxon>Nematocera</taxon>
        <taxon>Culicoidea</taxon>
        <taxon>Culicidae</taxon>
        <taxon>Anophelinae</taxon>
        <taxon>Anopheles</taxon>
    </lineage>
</organism>
<feature type="region of interest" description="Disordered" evidence="1">
    <location>
        <begin position="1"/>
        <end position="252"/>
    </location>
</feature>
<dbReference type="VEuPathDB" id="VectorBase:ASTE009873"/>
<feature type="region of interest" description="Disordered" evidence="1">
    <location>
        <begin position="371"/>
        <end position="484"/>
    </location>
</feature>
<evidence type="ECO:0000256" key="1">
    <source>
        <dbReference type="SAM" id="MobiDB-lite"/>
    </source>
</evidence>
<feature type="compositionally biased region" description="Low complexity" evidence="1">
    <location>
        <begin position="129"/>
        <end position="153"/>
    </location>
</feature>
<dbReference type="OMA" id="CWIETRM"/>
<evidence type="ECO:0000313" key="3">
    <source>
        <dbReference type="Proteomes" id="UP000076408"/>
    </source>
</evidence>
<feature type="compositionally biased region" description="Basic residues" evidence="1">
    <location>
        <begin position="432"/>
        <end position="442"/>
    </location>
</feature>
<proteinExistence type="predicted"/>
<sequence>MGSAESTVTVTKSTTTSSRISTTSTRTHGYMQSTLSRDQKVLRPLTLTDSTHSSPSKTSYRTAIAPTSSSQTTSTYYSPSHSAERKPTKSPKTAAHPTQGLPEATPKIGATGSTARKTEPKEAKPTIVSTASTVASQSRSSRSTSTTGTTRRAATAKHDSKEQHVVKKADKEQANLVTKSTLPAAVKTSKDRVNKSLIPVKVQAGKRESTPSPSRVPKAKSKPAPTTKSSDQKAFKSTTVAEKPVGKKDHSVQLITKSIPKVTSTVRKESSKQIVDDVYRCKSAMHYSYKDAVTFDHAEVPSSLPSSPSRLNKSSSNSTNVLTSEVFTRTIDSSKSIEVIYKQPSTSHELYRRVNEYRYNDADLNFIETTDSSLSDSIALPSSSSEQESDATGKQKRSASPEGSPKQTSSSSAVTTMTTLTSKKNQSAPPPHPHHHPSRPSKHGLAASGKRARARSPADPKYRRSDIWSRTDPPASSQELPDTSEDSDLYYYHQQHYQLQQQQQQLPPVAGIADRRLTASLDGIVLESSISPILDFRASTPPRMKYKFDYDSSMFPGKSAL</sequence>
<feature type="compositionally biased region" description="Basic and acidic residues" evidence="1">
    <location>
        <begin position="456"/>
        <end position="469"/>
    </location>
</feature>
<evidence type="ECO:0000313" key="2">
    <source>
        <dbReference type="EnsemblMetazoa" id="ASTEI08768-PA"/>
    </source>
</evidence>
<name>A0A182YJY2_ANOST</name>
<feature type="region of interest" description="Disordered" evidence="1">
    <location>
        <begin position="299"/>
        <end position="321"/>
    </location>
</feature>
<feature type="compositionally biased region" description="Low complexity" evidence="1">
    <location>
        <begin position="408"/>
        <end position="422"/>
    </location>
</feature>
<dbReference type="EnsemblMetazoa" id="ASTEI08768-RA">
    <property type="protein sequence ID" value="ASTEI08768-PA"/>
    <property type="gene ID" value="ASTEI08768"/>
</dbReference>